<gene>
    <name evidence="2" type="ORF">NDU88_003294</name>
</gene>
<evidence type="ECO:0000313" key="3">
    <source>
        <dbReference type="Proteomes" id="UP001066276"/>
    </source>
</evidence>
<name>A0AAV7UC42_PLEWA</name>
<reference evidence="2" key="1">
    <citation type="journal article" date="2022" name="bioRxiv">
        <title>Sequencing and chromosome-scale assembly of the giantPleurodeles waltlgenome.</title>
        <authorList>
            <person name="Brown T."/>
            <person name="Elewa A."/>
            <person name="Iarovenko S."/>
            <person name="Subramanian E."/>
            <person name="Araus A.J."/>
            <person name="Petzold A."/>
            <person name="Susuki M."/>
            <person name="Suzuki K.-i.T."/>
            <person name="Hayashi T."/>
            <person name="Toyoda A."/>
            <person name="Oliveira C."/>
            <person name="Osipova E."/>
            <person name="Leigh N.D."/>
            <person name="Simon A."/>
            <person name="Yun M.H."/>
        </authorList>
    </citation>
    <scope>NUCLEOTIDE SEQUENCE</scope>
    <source>
        <strain evidence="2">20211129_DDA</strain>
        <tissue evidence="2">Liver</tissue>
    </source>
</reference>
<organism evidence="2 3">
    <name type="scientific">Pleurodeles waltl</name>
    <name type="common">Iberian ribbed newt</name>
    <dbReference type="NCBI Taxonomy" id="8319"/>
    <lineage>
        <taxon>Eukaryota</taxon>
        <taxon>Metazoa</taxon>
        <taxon>Chordata</taxon>
        <taxon>Craniata</taxon>
        <taxon>Vertebrata</taxon>
        <taxon>Euteleostomi</taxon>
        <taxon>Amphibia</taxon>
        <taxon>Batrachia</taxon>
        <taxon>Caudata</taxon>
        <taxon>Salamandroidea</taxon>
        <taxon>Salamandridae</taxon>
        <taxon>Pleurodelinae</taxon>
        <taxon>Pleurodeles</taxon>
    </lineage>
</organism>
<dbReference type="Proteomes" id="UP001066276">
    <property type="component" value="Chromosome 3_1"/>
</dbReference>
<keyword evidence="3" id="KW-1185">Reference proteome</keyword>
<accession>A0AAV7UC42</accession>
<comment type="caution">
    <text evidence="2">The sequence shown here is derived from an EMBL/GenBank/DDBJ whole genome shotgun (WGS) entry which is preliminary data.</text>
</comment>
<protein>
    <submittedName>
        <fullName evidence="2">Uncharacterized protein</fullName>
    </submittedName>
</protein>
<proteinExistence type="predicted"/>
<evidence type="ECO:0000313" key="2">
    <source>
        <dbReference type="EMBL" id="KAJ1186513.1"/>
    </source>
</evidence>
<sequence>MTSEKDKGVEEFLEGKLSEKTLKWLIQHHKMKASLQEAIQYFMDKRKRDIGSDNDYCTLSEGENDGKEKRGKKKRKTKYLKKKLSSLGYKVGHSTIRKKGVLSSRENSYVRKGVLSGTLERGVHSCTQGVTDDDLEEEFLESDYTMEEDQNVDE</sequence>
<evidence type="ECO:0000256" key="1">
    <source>
        <dbReference type="SAM" id="MobiDB-lite"/>
    </source>
</evidence>
<feature type="region of interest" description="Disordered" evidence="1">
    <location>
        <begin position="49"/>
        <end position="77"/>
    </location>
</feature>
<dbReference type="AlphaFoldDB" id="A0AAV7UC42"/>
<dbReference type="EMBL" id="JANPWB010000005">
    <property type="protein sequence ID" value="KAJ1186513.1"/>
    <property type="molecule type" value="Genomic_DNA"/>
</dbReference>